<dbReference type="AlphaFoldDB" id="A0A6A3SCF3"/>
<evidence type="ECO:0000313" key="2">
    <source>
        <dbReference type="Proteomes" id="UP000440732"/>
    </source>
</evidence>
<dbReference type="Proteomes" id="UP000440732">
    <property type="component" value="Unassembled WGS sequence"/>
</dbReference>
<evidence type="ECO:0000313" key="1">
    <source>
        <dbReference type="EMBL" id="KAE9114247.1"/>
    </source>
</evidence>
<proteinExistence type="predicted"/>
<gene>
    <name evidence="1" type="ORF">PF006_g19561</name>
</gene>
<sequence>MYNPRALKGSPSKIFAIYHSNFKRLLVLDADYVPERDPPHLEF</sequence>
<organism evidence="1 2">
    <name type="scientific">Phytophthora fragariae</name>
    <dbReference type="NCBI Taxonomy" id="53985"/>
    <lineage>
        <taxon>Eukaryota</taxon>
        <taxon>Sar</taxon>
        <taxon>Stramenopiles</taxon>
        <taxon>Oomycota</taxon>
        <taxon>Peronosporomycetes</taxon>
        <taxon>Peronosporales</taxon>
        <taxon>Peronosporaceae</taxon>
        <taxon>Phytophthora</taxon>
    </lineage>
</organism>
<name>A0A6A3SCF3_9STRA</name>
<accession>A0A6A3SCF3</accession>
<reference evidence="1 2" key="1">
    <citation type="submission" date="2018-08" db="EMBL/GenBank/DDBJ databases">
        <title>Genomic investigation of the strawberry pathogen Phytophthora fragariae indicates pathogenicity is determined by transcriptional variation in three key races.</title>
        <authorList>
            <person name="Adams T.M."/>
            <person name="Armitage A.D."/>
            <person name="Sobczyk M.K."/>
            <person name="Bates H.J."/>
            <person name="Dunwell J.M."/>
            <person name="Nellist C.F."/>
            <person name="Harrison R.J."/>
        </authorList>
    </citation>
    <scope>NUCLEOTIDE SEQUENCE [LARGE SCALE GENOMIC DNA]</scope>
    <source>
        <strain evidence="1 2">NOV-5</strain>
    </source>
</reference>
<comment type="caution">
    <text evidence="1">The sequence shown here is derived from an EMBL/GenBank/DDBJ whole genome shotgun (WGS) entry which is preliminary data.</text>
</comment>
<dbReference type="EMBL" id="QXGA01001627">
    <property type="protein sequence ID" value="KAE9114247.1"/>
    <property type="molecule type" value="Genomic_DNA"/>
</dbReference>
<protein>
    <submittedName>
        <fullName evidence="1">Uncharacterized protein</fullName>
    </submittedName>
</protein>